<evidence type="ECO:0000256" key="8">
    <source>
        <dbReference type="ARBA" id="ARBA00023163"/>
    </source>
</evidence>
<accession>S8E5P5</accession>
<feature type="non-terminal residue" evidence="11">
    <location>
        <position position="99"/>
    </location>
</feature>
<evidence type="ECO:0000256" key="6">
    <source>
        <dbReference type="ARBA" id="ARBA00022843"/>
    </source>
</evidence>
<dbReference type="GO" id="GO:0006355">
    <property type="term" value="P:regulation of DNA-templated transcription"/>
    <property type="evidence" value="ECO:0007669"/>
    <property type="project" value="InterPro"/>
</dbReference>
<gene>
    <name evidence="11" type="ORF">M569_07079</name>
</gene>
<dbReference type="GO" id="GO:0005737">
    <property type="term" value="C:cytoplasm"/>
    <property type="evidence" value="ECO:0007669"/>
    <property type="project" value="UniProtKB-SubCell"/>
</dbReference>
<keyword evidence="3" id="KW-0963">Cytoplasm</keyword>
<keyword evidence="8" id="KW-0804">Transcription</keyword>
<dbReference type="EMBL" id="AUSU01002970">
    <property type="protein sequence ID" value="EPS67697.1"/>
    <property type="molecule type" value="Genomic_DNA"/>
</dbReference>
<evidence type="ECO:0000259" key="10">
    <source>
        <dbReference type="Pfam" id="PF10497"/>
    </source>
</evidence>
<feature type="domain" description="Zinc-finger" evidence="10">
    <location>
        <begin position="1"/>
        <end position="95"/>
    </location>
</feature>
<comment type="subcellular location">
    <subcellularLocation>
        <location evidence="2">Cytoplasm</location>
    </subcellularLocation>
    <subcellularLocation>
        <location evidence="1">Nucleus</location>
    </subcellularLocation>
</comment>
<dbReference type="InterPro" id="IPR018866">
    <property type="entry name" value="Znf-4CXXC_R1"/>
</dbReference>
<keyword evidence="5" id="KW-0597">Phosphoprotein</keyword>
<keyword evidence="6" id="KW-0832">Ubl conjugation</keyword>
<reference evidence="11 12" key="1">
    <citation type="journal article" date="2013" name="BMC Genomics">
        <title>The miniature genome of a carnivorous plant Genlisea aurea contains a low number of genes and short non-coding sequences.</title>
        <authorList>
            <person name="Leushkin E.V."/>
            <person name="Sutormin R.A."/>
            <person name="Nabieva E.R."/>
            <person name="Penin A.A."/>
            <person name="Kondrashov A.S."/>
            <person name="Logacheva M.D."/>
        </authorList>
    </citation>
    <scope>NUCLEOTIDE SEQUENCE [LARGE SCALE GENOMIC DNA]</scope>
</reference>
<organism evidence="11 12">
    <name type="scientific">Genlisea aurea</name>
    <dbReference type="NCBI Taxonomy" id="192259"/>
    <lineage>
        <taxon>Eukaryota</taxon>
        <taxon>Viridiplantae</taxon>
        <taxon>Streptophyta</taxon>
        <taxon>Embryophyta</taxon>
        <taxon>Tracheophyta</taxon>
        <taxon>Spermatophyta</taxon>
        <taxon>Magnoliopsida</taxon>
        <taxon>eudicotyledons</taxon>
        <taxon>Gunneridae</taxon>
        <taxon>Pentapetalae</taxon>
        <taxon>asterids</taxon>
        <taxon>lamiids</taxon>
        <taxon>Lamiales</taxon>
        <taxon>Lentibulariaceae</taxon>
        <taxon>Genlisea</taxon>
    </lineage>
</organism>
<proteinExistence type="predicted"/>
<dbReference type="Pfam" id="PF10497">
    <property type="entry name" value="zf-4CXXC_R1"/>
    <property type="match status" value="1"/>
</dbReference>
<dbReference type="Proteomes" id="UP000015453">
    <property type="component" value="Unassembled WGS sequence"/>
</dbReference>
<feature type="non-terminal residue" evidence="11">
    <location>
        <position position="1"/>
    </location>
</feature>
<dbReference type="GO" id="GO:0005634">
    <property type="term" value="C:nucleus"/>
    <property type="evidence" value="ECO:0007669"/>
    <property type="project" value="UniProtKB-SubCell"/>
</dbReference>
<keyword evidence="4" id="KW-1017">Isopeptide bond</keyword>
<evidence type="ECO:0000256" key="1">
    <source>
        <dbReference type="ARBA" id="ARBA00004123"/>
    </source>
</evidence>
<evidence type="ECO:0000256" key="9">
    <source>
        <dbReference type="ARBA" id="ARBA00023242"/>
    </source>
</evidence>
<dbReference type="OrthoDB" id="911571at2759"/>
<evidence type="ECO:0000256" key="3">
    <source>
        <dbReference type="ARBA" id="ARBA00022490"/>
    </source>
</evidence>
<keyword evidence="12" id="KW-1185">Reference proteome</keyword>
<evidence type="ECO:0000313" key="12">
    <source>
        <dbReference type="Proteomes" id="UP000015453"/>
    </source>
</evidence>
<dbReference type="AlphaFoldDB" id="S8E5P5"/>
<protein>
    <recommendedName>
        <fullName evidence="10">Zinc-finger domain-containing protein</fullName>
    </recommendedName>
</protein>
<comment type="caution">
    <text evidence="11">The sequence shown here is derived from an EMBL/GenBank/DDBJ whole genome shotgun (WGS) entry which is preliminary data.</text>
</comment>
<dbReference type="PANTHER" id="PTHR31169:SF8">
    <property type="entry name" value="ZINC-FINGER DOMAIN OF MONOAMINE-OXIDASE A REPRESSOR R1 PROTEIN"/>
    <property type="match status" value="1"/>
</dbReference>
<dbReference type="InterPro" id="IPR040221">
    <property type="entry name" value="CDCA7/CDA7L"/>
</dbReference>
<name>S8E5P5_9LAMI</name>
<sequence>GKTCHQCRHKAFIWTECTNQRSIKQQCTIRLCDRCLQNRYGEKVEEVAASGNWICPKCRGICNCSVCMKKQGCKPAGALIKTAKSTGVSSVSEILRRGP</sequence>
<keyword evidence="7" id="KW-0805">Transcription regulation</keyword>
<evidence type="ECO:0000256" key="2">
    <source>
        <dbReference type="ARBA" id="ARBA00004496"/>
    </source>
</evidence>
<evidence type="ECO:0000256" key="7">
    <source>
        <dbReference type="ARBA" id="ARBA00023015"/>
    </source>
</evidence>
<evidence type="ECO:0000313" key="11">
    <source>
        <dbReference type="EMBL" id="EPS67697.1"/>
    </source>
</evidence>
<evidence type="ECO:0000256" key="5">
    <source>
        <dbReference type="ARBA" id="ARBA00022553"/>
    </source>
</evidence>
<evidence type="ECO:0000256" key="4">
    <source>
        <dbReference type="ARBA" id="ARBA00022499"/>
    </source>
</evidence>
<keyword evidence="9" id="KW-0539">Nucleus</keyword>
<dbReference type="PANTHER" id="PTHR31169">
    <property type="entry name" value="OS05G0300700 PROTEIN"/>
    <property type="match status" value="1"/>
</dbReference>